<dbReference type="GO" id="GO:0003796">
    <property type="term" value="F:lysozyme activity"/>
    <property type="evidence" value="ECO:0007669"/>
    <property type="project" value="InterPro"/>
</dbReference>
<dbReference type="KEGG" id="sre:PTSG_10853"/>
<dbReference type="GO" id="GO:0016998">
    <property type="term" value="P:cell wall macromolecule catabolic process"/>
    <property type="evidence" value="ECO:0007669"/>
    <property type="project" value="InterPro"/>
</dbReference>
<evidence type="ECO:0000313" key="6">
    <source>
        <dbReference type="Proteomes" id="UP000007799"/>
    </source>
</evidence>
<protein>
    <submittedName>
        <fullName evidence="5">Glycoside hydrolase family 25 protein</fullName>
    </submittedName>
</protein>
<keyword evidence="6" id="KW-1185">Reference proteome</keyword>
<dbReference type="STRING" id="946362.F2URK2"/>
<dbReference type="OMA" id="YANGNQW"/>
<accession>F2URK2</accession>
<dbReference type="EMBL" id="GL832991">
    <property type="protein sequence ID" value="EGD80171.1"/>
    <property type="molecule type" value="Genomic_DNA"/>
</dbReference>
<keyword evidence="3 5" id="KW-0378">Hydrolase</keyword>
<evidence type="ECO:0000256" key="1">
    <source>
        <dbReference type="ARBA" id="ARBA00010646"/>
    </source>
</evidence>
<evidence type="ECO:0000256" key="2">
    <source>
        <dbReference type="ARBA" id="ARBA00022729"/>
    </source>
</evidence>
<dbReference type="CDD" id="cd06416">
    <property type="entry name" value="GH25_Lys1-like"/>
    <property type="match status" value="1"/>
</dbReference>
<dbReference type="PANTHER" id="PTHR23208:SF36">
    <property type="entry name" value="LYSOZYME-RELATED"/>
    <property type="match status" value="1"/>
</dbReference>
<evidence type="ECO:0000256" key="3">
    <source>
        <dbReference type="ARBA" id="ARBA00022801"/>
    </source>
</evidence>
<dbReference type="Gene3D" id="3.20.20.80">
    <property type="entry name" value="Glycosidases"/>
    <property type="match status" value="1"/>
</dbReference>
<dbReference type="eggNOG" id="ENOG502S1SN">
    <property type="taxonomic scope" value="Eukaryota"/>
</dbReference>
<dbReference type="GO" id="GO:0009253">
    <property type="term" value="P:peptidoglycan catabolic process"/>
    <property type="evidence" value="ECO:0007669"/>
    <property type="project" value="InterPro"/>
</dbReference>
<proteinExistence type="inferred from homology"/>
<dbReference type="Proteomes" id="UP000007799">
    <property type="component" value="Unassembled WGS sequence"/>
</dbReference>
<keyword evidence="2 4" id="KW-0732">Signal</keyword>
<dbReference type="OrthoDB" id="2251794at2759"/>
<dbReference type="FunFam" id="3.20.20.80:FF:000101">
    <property type="entry name" value="Lysozyme, putative"/>
    <property type="match status" value="1"/>
</dbReference>
<dbReference type="GeneID" id="16068760"/>
<dbReference type="SUPFAM" id="SSF51445">
    <property type="entry name" value="(Trans)glycosidases"/>
    <property type="match status" value="1"/>
</dbReference>
<sequence>MKLAVVLVLVVALASSSTFFLCHAHKGVDVSQATYENNWKCLKSHDYKFAIIRCYESVGRVDSNCPHTVYNAWDGGMDAVSLYFFPDPRADNPAHQINSMVEYLAKFNIKPGDKKPHTYGMLWLDIEGPQYWTSSKEKNREFFKGLVERAKHHGIKVGVYTSESQWSPIMGDWHGGSDLPLWYAHYDGKASFSDFRPFGGWHKPSMKQYAGNINVCGAGVDENWHP</sequence>
<dbReference type="GO" id="GO:0007165">
    <property type="term" value="P:signal transduction"/>
    <property type="evidence" value="ECO:0007669"/>
    <property type="project" value="TreeGrafter"/>
</dbReference>
<feature type="chain" id="PRO_5003287869" evidence="4">
    <location>
        <begin position="25"/>
        <end position="226"/>
    </location>
</feature>
<name>F2URK2_SALR5</name>
<gene>
    <name evidence="5" type="ORF">PTSG_10853</name>
</gene>
<dbReference type="PANTHER" id="PTHR23208">
    <property type="entry name" value="LYSOZYME PROTEIN"/>
    <property type="match status" value="1"/>
</dbReference>
<dbReference type="InterPro" id="IPR051595">
    <property type="entry name" value="GH25_Enzymes"/>
</dbReference>
<feature type="signal peptide" evidence="4">
    <location>
        <begin position="1"/>
        <end position="24"/>
    </location>
</feature>
<reference evidence="5" key="1">
    <citation type="submission" date="2009-08" db="EMBL/GenBank/DDBJ databases">
        <title>Annotation of Salpingoeca rosetta.</title>
        <authorList>
            <consortium name="The Broad Institute Genome Sequencing Platform"/>
            <person name="Russ C."/>
            <person name="Cuomo C."/>
            <person name="Burger G."/>
            <person name="Gray M.W."/>
            <person name="Holland P.W.H."/>
            <person name="King N."/>
            <person name="Lang F.B.F."/>
            <person name="Roger A.J."/>
            <person name="Ruiz-Trillo I."/>
            <person name="Young S.K."/>
            <person name="Zeng Q."/>
            <person name="Gargeya S."/>
            <person name="Alvarado L."/>
            <person name="Berlin A."/>
            <person name="Chapman S.B."/>
            <person name="Chen Z."/>
            <person name="Freedman E."/>
            <person name="Gellesch M."/>
            <person name="Goldberg J."/>
            <person name="Griggs A."/>
            <person name="Gujja S."/>
            <person name="Heilman E."/>
            <person name="Heiman D."/>
            <person name="Howarth C."/>
            <person name="Mehta T."/>
            <person name="Neiman D."/>
            <person name="Pearson M."/>
            <person name="Roberts A."/>
            <person name="Saif S."/>
            <person name="Shea T."/>
            <person name="Shenoy N."/>
            <person name="Sisk P."/>
            <person name="Stolte C."/>
            <person name="Sykes S."/>
            <person name="White J."/>
            <person name="Yandava C."/>
            <person name="Haas B."/>
            <person name="Nusbaum C."/>
            <person name="Birren B."/>
        </authorList>
    </citation>
    <scope>NUCLEOTIDE SEQUENCE [LARGE SCALE GENOMIC DNA]</scope>
    <source>
        <strain evidence="5">ATCC 50818</strain>
    </source>
</reference>
<dbReference type="PROSITE" id="PS51904">
    <property type="entry name" value="GLYCOSYL_HYDROL_F25_2"/>
    <property type="match status" value="1"/>
</dbReference>
<dbReference type="InterPro" id="IPR002053">
    <property type="entry name" value="Glyco_hydro_25"/>
</dbReference>
<comment type="similarity">
    <text evidence="1">Belongs to the glycosyl hydrolase 25 family.</text>
</comment>
<evidence type="ECO:0000313" key="5">
    <source>
        <dbReference type="EMBL" id="EGD80171.1"/>
    </source>
</evidence>
<dbReference type="RefSeq" id="XP_004988233.1">
    <property type="nucleotide sequence ID" value="XM_004988176.1"/>
</dbReference>
<dbReference type="AlphaFoldDB" id="F2URK2"/>
<organism evidence="6">
    <name type="scientific">Salpingoeca rosetta (strain ATCC 50818 / BSB-021)</name>
    <dbReference type="NCBI Taxonomy" id="946362"/>
    <lineage>
        <taxon>Eukaryota</taxon>
        <taxon>Choanoflagellata</taxon>
        <taxon>Craspedida</taxon>
        <taxon>Salpingoecidae</taxon>
        <taxon>Salpingoeca</taxon>
    </lineage>
</organism>
<dbReference type="InterPro" id="IPR017853">
    <property type="entry name" value="GH"/>
</dbReference>
<dbReference type="Pfam" id="PF01183">
    <property type="entry name" value="Glyco_hydro_25"/>
    <property type="match status" value="1"/>
</dbReference>
<evidence type="ECO:0000256" key="4">
    <source>
        <dbReference type="SAM" id="SignalP"/>
    </source>
</evidence>
<dbReference type="InParanoid" id="F2URK2"/>